<evidence type="ECO:0000313" key="3">
    <source>
        <dbReference type="Proteomes" id="UP001322277"/>
    </source>
</evidence>
<dbReference type="Proteomes" id="UP001322277">
    <property type="component" value="Chromosome 3"/>
</dbReference>
<dbReference type="KEGG" id="cdet:87941330"/>
<dbReference type="EMBL" id="CP137307">
    <property type="protein sequence ID" value="WQF79813.1"/>
    <property type="molecule type" value="Genomic_DNA"/>
</dbReference>
<organism evidence="2 3">
    <name type="scientific">Colletotrichum destructivum</name>
    <dbReference type="NCBI Taxonomy" id="34406"/>
    <lineage>
        <taxon>Eukaryota</taxon>
        <taxon>Fungi</taxon>
        <taxon>Dikarya</taxon>
        <taxon>Ascomycota</taxon>
        <taxon>Pezizomycotina</taxon>
        <taxon>Sordariomycetes</taxon>
        <taxon>Hypocreomycetidae</taxon>
        <taxon>Glomerellales</taxon>
        <taxon>Glomerellaceae</taxon>
        <taxon>Colletotrichum</taxon>
        <taxon>Colletotrichum destructivum species complex</taxon>
    </lineage>
</organism>
<evidence type="ECO:0000313" key="2">
    <source>
        <dbReference type="EMBL" id="WQF79813.1"/>
    </source>
</evidence>
<evidence type="ECO:0000256" key="1">
    <source>
        <dbReference type="SAM" id="MobiDB-lite"/>
    </source>
</evidence>
<feature type="region of interest" description="Disordered" evidence="1">
    <location>
        <begin position="1"/>
        <end position="25"/>
    </location>
</feature>
<dbReference type="AlphaFoldDB" id="A0AAX4IA47"/>
<sequence>MNSPHLTRPEESWRPPAAGGHAPHRTCFQAPPNRQHPDCYATLPEVTPKAAAVPLVSPVSNLFSGSSVAIWVKTTAVLVPKTPGSSGAFSGSNFLDFSVSFSPVAGPPTASVPALETGQESSLVTAGYRYLTFFCATTPKYFLDAGNRAAELPPSNSLPWLHLGIGVCMLLSRWFAGTEVEDNTTTYLRCLTLLSQVNSLTWDVVI</sequence>
<protein>
    <submittedName>
        <fullName evidence="2">Uncharacterized protein</fullName>
    </submittedName>
</protein>
<dbReference type="RefSeq" id="XP_062777037.1">
    <property type="nucleotide sequence ID" value="XM_062920986.1"/>
</dbReference>
<reference evidence="3" key="1">
    <citation type="journal article" date="2023" name="bioRxiv">
        <title>Complete genome of the Medicago anthracnose fungus, Colletotrichum destructivum, reveals a mini-chromosome-like region within a core chromosome.</title>
        <authorList>
            <person name="Lapalu N."/>
            <person name="Simon A."/>
            <person name="Lu A."/>
            <person name="Plaumann P.-L."/>
            <person name="Amselem J."/>
            <person name="Pigne S."/>
            <person name="Auger A."/>
            <person name="Koch C."/>
            <person name="Dallery J.-F."/>
            <person name="O'Connell R.J."/>
        </authorList>
    </citation>
    <scope>NUCLEOTIDE SEQUENCE [LARGE SCALE GENOMIC DNA]</scope>
    <source>
        <strain evidence="3">CBS 520.97</strain>
    </source>
</reference>
<keyword evidence="3" id="KW-1185">Reference proteome</keyword>
<dbReference type="GeneID" id="87941330"/>
<proteinExistence type="predicted"/>
<name>A0AAX4IA47_9PEZI</name>
<gene>
    <name evidence="2" type="ORF">CDEST_04827</name>
</gene>
<accession>A0AAX4IA47</accession>